<dbReference type="Proteomes" id="UP000249754">
    <property type="component" value="Unassembled WGS sequence"/>
</dbReference>
<dbReference type="SMART" id="SM00248">
    <property type="entry name" value="ANK"/>
    <property type="match status" value="5"/>
</dbReference>
<dbReference type="PROSITE" id="PS50297">
    <property type="entry name" value="ANK_REP_REGION"/>
    <property type="match status" value="1"/>
</dbReference>
<dbReference type="SUPFAM" id="SSF48403">
    <property type="entry name" value="Ankyrin repeat"/>
    <property type="match status" value="1"/>
</dbReference>
<dbReference type="RefSeq" id="WP_111631777.1">
    <property type="nucleotide sequence ID" value="NZ_QLLR01000001.1"/>
</dbReference>
<keyword evidence="2 3" id="KW-0040">ANK repeat</keyword>
<dbReference type="EMBL" id="QLLR01000001">
    <property type="protein sequence ID" value="RAJ37018.1"/>
    <property type="molecule type" value="Genomic_DNA"/>
</dbReference>
<gene>
    <name evidence="4" type="ORF">LY11_00093</name>
</gene>
<dbReference type="PANTHER" id="PTHR24189:SF72">
    <property type="entry name" value="ANKYRIN REPEAT-CONTAINING DOMAIN-CONTAINING PROTEIN"/>
    <property type="match status" value="1"/>
</dbReference>
<feature type="repeat" description="ANK" evidence="3">
    <location>
        <begin position="184"/>
        <end position="216"/>
    </location>
</feature>
<name>A0A327T742_9SPHI</name>
<dbReference type="Gene3D" id="1.25.40.20">
    <property type="entry name" value="Ankyrin repeat-containing domain"/>
    <property type="match status" value="2"/>
</dbReference>
<dbReference type="InterPro" id="IPR002110">
    <property type="entry name" value="Ankyrin_rpt"/>
</dbReference>
<protein>
    <submittedName>
        <fullName evidence="4">Ankyrin repeat protein</fullName>
    </submittedName>
</protein>
<dbReference type="PANTHER" id="PTHR24189">
    <property type="entry name" value="MYOTROPHIN"/>
    <property type="match status" value="1"/>
</dbReference>
<dbReference type="InterPro" id="IPR036770">
    <property type="entry name" value="Ankyrin_rpt-contain_sf"/>
</dbReference>
<evidence type="ECO:0000256" key="3">
    <source>
        <dbReference type="PROSITE-ProRule" id="PRU00023"/>
    </source>
</evidence>
<dbReference type="OrthoDB" id="5657095at2"/>
<accession>A0A327T742</accession>
<proteinExistence type="predicted"/>
<evidence type="ECO:0000256" key="1">
    <source>
        <dbReference type="ARBA" id="ARBA00022737"/>
    </source>
</evidence>
<reference evidence="4 5" key="1">
    <citation type="submission" date="2018-06" db="EMBL/GenBank/DDBJ databases">
        <title>Genomic Encyclopedia of Archaeal and Bacterial Type Strains, Phase II (KMG-II): from individual species to whole genera.</title>
        <authorList>
            <person name="Goeker M."/>
        </authorList>
    </citation>
    <scope>NUCLEOTIDE SEQUENCE [LARGE SCALE GENOMIC DNA]</scope>
    <source>
        <strain evidence="4 5">DSM 14825</strain>
    </source>
</reference>
<dbReference type="InterPro" id="IPR050745">
    <property type="entry name" value="Multifunctional_regulatory"/>
</dbReference>
<evidence type="ECO:0000256" key="2">
    <source>
        <dbReference type="ARBA" id="ARBA00023043"/>
    </source>
</evidence>
<dbReference type="PROSITE" id="PS50088">
    <property type="entry name" value="ANK_REPEAT"/>
    <property type="match status" value="1"/>
</dbReference>
<dbReference type="STRING" id="188932.AY601_2459"/>
<dbReference type="Pfam" id="PF12796">
    <property type="entry name" value="Ank_2"/>
    <property type="match status" value="1"/>
</dbReference>
<keyword evidence="1" id="KW-0677">Repeat</keyword>
<evidence type="ECO:0000313" key="5">
    <source>
        <dbReference type="Proteomes" id="UP000249754"/>
    </source>
</evidence>
<organism evidence="4 5">
    <name type="scientific">Pedobacter cryoconitis</name>
    <dbReference type="NCBI Taxonomy" id="188932"/>
    <lineage>
        <taxon>Bacteria</taxon>
        <taxon>Pseudomonadati</taxon>
        <taxon>Bacteroidota</taxon>
        <taxon>Sphingobacteriia</taxon>
        <taxon>Sphingobacteriales</taxon>
        <taxon>Sphingobacteriaceae</taxon>
        <taxon>Pedobacter</taxon>
    </lineage>
</organism>
<sequence length="395" mass="44026">MRIESEIVSAIQSRDFEKAKSLLQGGEKISKEVISQPNFTLPFSQVIKAKEFEIIDLWVADKTIETDIYEYDSFRNTIFETITRELPADEESITWLSGFLGKMDNLNDEIGDVTLLSYALENGADVKVIQCLIDAGCDVNYTNNAEQSLLYEVVNKRMMAPEKAIAYMEVLIDAGLDVNKANVVRETPLMVAINNNKVDYLDLLLENGADANVQDEKGKTAFTRAVIDQSSEKIYDKLAAYTTPDFDQVDESGNTLLSSYLSRLSNNSYISFLPKLLEAGADINQKAPHYDQQKSGLDWLAEKSFETLEIALETGKIEVNEPDDLGETILHKVCGYNSVLDEQKAKDIYKKVKLLIGAGADVNLVNSNEETPLMLASNNNIKIKTVQLLMSNSAK</sequence>
<comment type="caution">
    <text evidence="4">The sequence shown here is derived from an EMBL/GenBank/DDBJ whole genome shotgun (WGS) entry which is preliminary data.</text>
</comment>
<evidence type="ECO:0000313" key="4">
    <source>
        <dbReference type="EMBL" id="RAJ37018.1"/>
    </source>
</evidence>
<dbReference type="AlphaFoldDB" id="A0A327T742"/>